<evidence type="ECO:0000256" key="9">
    <source>
        <dbReference type="RuleBase" id="RU003722"/>
    </source>
</evidence>
<feature type="transmembrane region" description="Helical" evidence="11">
    <location>
        <begin position="336"/>
        <end position="361"/>
    </location>
</feature>
<evidence type="ECO:0000313" key="13">
    <source>
        <dbReference type="EMBL" id="KIR49717.1"/>
    </source>
</evidence>
<dbReference type="InterPro" id="IPR018422">
    <property type="entry name" value="Cation/H_exchanger_CPA1"/>
</dbReference>
<dbReference type="HOGENOM" id="CLU_005912_5_0_1"/>
<keyword evidence="5" id="KW-0915">Sodium</keyword>
<sequence length="700" mass="76265">MSTIPPDTEILNPTDEEFYASWGLCILCLLLIGALISSYYLQVKRIRAVHETVVSIFAGMVVGLIIRLSPGHMIREMMSFKHTFFFNALLPPIILNSGYELKQENFFRNFAVILTFAFLGTFITAVGIGVLVYIWSFLGLEGLKFTLLECLIFGSTLSATDPVTILAIFNTAKVDPKLYSIIFGESILNDAVSIVMYETLSHFHGEDIYLSSIFHGVGIFLFSFLVSMALGVSFGLACSLGLKHSHLASYPHIESCLITLVAYTSYFFSNGIGMSGIVSLLFCGITLKHYAYHTMSRRTQRTTKYMFGVLAQLSENFIFIYLGLNLFTQDVQVFKPLFILVSAIAVMASRYAAVFPLSELINWVFHSRGQRAEEIPHSYQMMLFWAGLRGAVGVALAAGITGDNADALRTTILVVVVLTVIVFGGTTSRMLEVLGIRVGVEDEDASSEDEEPWTTQQGHLALQSGPISRRYPYSSQNGRGWENPSEFDLQSPEGSPYNQTLKLSQSRQARSSSYGQGVYGYGVRSGFSTNSDESDEEVLPSAGPSGSYGDGYDPEAGALGSTSDSRAGERRGTGMIFRDGQWFTALDERYLLPLFSNSVTARRHHAKKAVRKGAMAASGAGGGDTAGSGSKSGSTAVTPRRGSLELGDDGYGGDGESENGKNKGLPRTFSGSVSDFFFSKTEPSSLPSASLSSDERENRR</sequence>
<dbReference type="GO" id="GO:0015386">
    <property type="term" value="F:potassium:proton antiporter activity"/>
    <property type="evidence" value="ECO:0007669"/>
    <property type="project" value="TreeGrafter"/>
</dbReference>
<keyword evidence="6 9" id="KW-0406">Ion transport</keyword>
<proteinExistence type="inferred from homology"/>
<keyword evidence="4 11" id="KW-1133">Transmembrane helix</keyword>
<dbReference type="InterPro" id="IPR004709">
    <property type="entry name" value="NaH_exchanger"/>
</dbReference>
<reference evidence="13" key="1">
    <citation type="submission" date="2015-01" db="EMBL/GenBank/DDBJ databases">
        <title>The Genome Sequence of Cryptococcus gattii CA1280.</title>
        <authorList>
            <consortium name="The Broad Institute Genomics Platform"/>
            <person name="Cuomo C."/>
            <person name="Litvintseva A."/>
            <person name="Chen Y."/>
            <person name="Heitman J."/>
            <person name="Sun S."/>
            <person name="Springer D."/>
            <person name="Dromer F."/>
            <person name="Young S."/>
            <person name="Zeng Q."/>
            <person name="Gargeya S."/>
            <person name="Abouelleil A."/>
            <person name="Alvarado L."/>
            <person name="Chapman S.B."/>
            <person name="Gainer-Dewar J."/>
            <person name="Goldberg J."/>
            <person name="Griggs A."/>
            <person name="Gujja S."/>
            <person name="Hansen M."/>
            <person name="Howarth C."/>
            <person name="Imamovic A."/>
            <person name="Larimer J."/>
            <person name="Murphy C."/>
            <person name="Naylor J."/>
            <person name="Pearson M."/>
            <person name="Priest M."/>
            <person name="Roberts A."/>
            <person name="Saif S."/>
            <person name="Shea T."/>
            <person name="Sykes S."/>
            <person name="Wortman J."/>
            <person name="Nusbaum C."/>
            <person name="Birren B."/>
        </authorList>
    </citation>
    <scope>NUCLEOTIDE SEQUENCE [LARGE SCALE GENOMIC DNA]</scope>
    <source>
        <strain evidence="13">CA1280</strain>
    </source>
</reference>
<evidence type="ECO:0000256" key="11">
    <source>
        <dbReference type="SAM" id="Phobius"/>
    </source>
</evidence>
<dbReference type="GO" id="GO:0000329">
    <property type="term" value="C:fungal-type vacuole membrane"/>
    <property type="evidence" value="ECO:0007669"/>
    <property type="project" value="TreeGrafter"/>
</dbReference>
<dbReference type="PANTHER" id="PTHR10110">
    <property type="entry name" value="SODIUM/HYDROGEN EXCHANGER"/>
    <property type="match status" value="1"/>
</dbReference>
<keyword evidence="3 9" id="KW-0812">Transmembrane</keyword>
<dbReference type="Gene3D" id="6.10.140.1330">
    <property type="match status" value="1"/>
</dbReference>
<dbReference type="GO" id="GO:0005769">
    <property type="term" value="C:early endosome"/>
    <property type="evidence" value="ECO:0007669"/>
    <property type="project" value="TreeGrafter"/>
</dbReference>
<organism evidence="13">
    <name type="scientific">Cryptococcus bacillisporus CA1280</name>
    <dbReference type="NCBI Taxonomy" id="1296109"/>
    <lineage>
        <taxon>Eukaryota</taxon>
        <taxon>Fungi</taxon>
        <taxon>Dikarya</taxon>
        <taxon>Basidiomycota</taxon>
        <taxon>Agaricomycotina</taxon>
        <taxon>Tremellomycetes</taxon>
        <taxon>Tremellales</taxon>
        <taxon>Cryptococcaceae</taxon>
        <taxon>Cryptococcus</taxon>
        <taxon>Cryptococcus gattii species complex</taxon>
    </lineage>
</organism>
<evidence type="ECO:0000256" key="8">
    <source>
        <dbReference type="ARBA" id="ARBA00023201"/>
    </source>
</evidence>
<evidence type="ECO:0000256" key="1">
    <source>
        <dbReference type="ARBA" id="ARBA00004141"/>
    </source>
</evidence>
<evidence type="ECO:0000256" key="7">
    <source>
        <dbReference type="ARBA" id="ARBA00023136"/>
    </source>
</evidence>
<comment type="similarity">
    <text evidence="9">Belongs to the monovalent cation:proton antiporter 1 (CPA1) transporter (TC 2.A.36) family.</text>
</comment>
<evidence type="ECO:0000259" key="12">
    <source>
        <dbReference type="Pfam" id="PF00999"/>
    </source>
</evidence>
<accession>A0A0D0TST5</accession>
<evidence type="ECO:0000256" key="2">
    <source>
        <dbReference type="ARBA" id="ARBA00022448"/>
    </source>
</evidence>
<feature type="region of interest" description="Disordered" evidence="10">
    <location>
        <begin position="445"/>
        <end position="508"/>
    </location>
</feature>
<dbReference type="OrthoDB" id="196264at2759"/>
<keyword evidence="9" id="KW-0050">Antiport</keyword>
<dbReference type="Pfam" id="PF00999">
    <property type="entry name" value="Na_H_Exchanger"/>
    <property type="match status" value="1"/>
</dbReference>
<protein>
    <recommendedName>
        <fullName evidence="9">Sodium/hydrogen exchanger</fullName>
    </recommendedName>
</protein>
<feature type="transmembrane region" description="Helical" evidence="11">
    <location>
        <begin position="20"/>
        <end position="41"/>
    </location>
</feature>
<feature type="region of interest" description="Disordered" evidence="10">
    <location>
        <begin position="610"/>
        <end position="700"/>
    </location>
</feature>
<keyword evidence="8 9" id="KW-0739">Sodium transport</keyword>
<dbReference type="PANTHER" id="PTHR10110:SF187">
    <property type="entry name" value="SODIUM_HYDROGEN EXCHANGER"/>
    <property type="match status" value="1"/>
</dbReference>
<comment type="subcellular location">
    <subcellularLocation>
        <location evidence="1">Membrane</location>
        <topology evidence="1">Multi-pass membrane protein</topology>
    </subcellularLocation>
</comment>
<dbReference type="EMBL" id="KN847974">
    <property type="protein sequence ID" value="KIR49717.1"/>
    <property type="molecule type" value="Genomic_DNA"/>
</dbReference>
<evidence type="ECO:0000256" key="3">
    <source>
        <dbReference type="ARBA" id="ARBA00022692"/>
    </source>
</evidence>
<feature type="compositionally biased region" description="Low complexity" evidence="10">
    <location>
        <begin position="627"/>
        <end position="636"/>
    </location>
</feature>
<dbReference type="PRINTS" id="PR01084">
    <property type="entry name" value="NAHEXCHNGR"/>
</dbReference>
<keyword evidence="7 11" id="KW-0472">Membrane</keyword>
<gene>
    <name evidence="13" type="ORF">I312_00807</name>
</gene>
<evidence type="ECO:0000256" key="6">
    <source>
        <dbReference type="ARBA" id="ARBA00023065"/>
    </source>
</evidence>
<dbReference type="GO" id="GO:0007035">
    <property type="term" value="P:vacuolar acidification"/>
    <property type="evidence" value="ECO:0007669"/>
    <property type="project" value="TreeGrafter"/>
</dbReference>
<dbReference type="AlphaFoldDB" id="A0A0D0TST5"/>
<feature type="transmembrane region" description="Helical" evidence="11">
    <location>
        <begin position="80"/>
        <end position="99"/>
    </location>
</feature>
<evidence type="ECO:0000256" key="5">
    <source>
        <dbReference type="ARBA" id="ARBA00023053"/>
    </source>
</evidence>
<feature type="compositionally biased region" description="Low complexity" evidence="10">
    <location>
        <begin position="683"/>
        <end position="692"/>
    </location>
</feature>
<feature type="transmembrane region" description="Helical" evidence="11">
    <location>
        <begin position="48"/>
        <end position="68"/>
    </location>
</feature>
<keyword evidence="2 9" id="KW-0813">Transport</keyword>
<dbReference type="InterPro" id="IPR006153">
    <property type="entry name" value="Cation/H_exchanger_TM"/>
</dbReference>
<dbReference type="NCBIfam" id="TIGR00840">
    <property type="entry name" value="b_cpa1"/>
    <property type="match status" value="1"/>
</dbReference>
<feature type="transmembrane region" description="Helical" evidence="11">
    <location>
        <begin position="305"/>
        <end position="324"/>
    </location>
</feature>
<evidence type="ECO:0000256" key="4">
    <source>
        <dbReference type="ARBA" id="ARBA00022989"/>
    </source>
</evidence>
<dbReference type="GO" id="GO:0015385">
    <property type="term" value="F:sodium:proton antiporter activity"/>
    <property type="evidence" value="ECO:0007669"/>
    <property type="project" value="InterPro"/>
</dbReference>
<feature type="transmembrane region" description="Helical" evidence="11">
    <location>
        <begin position="382"/>
        <end position="401"/>
    </location>
</feature>
<feature type="compositionally biased region" description="Polar residues" evidence="10">
    <location>
        <begin position="492"/>
        <end position="508"/>
    </location>
</feature>
<feature type="region of interest" description="Disordered" evidence="10">
    <location>
        <begin position="525"/>
        <end position="571"/>
    </location>
</feature>
<feature type="transmembrane region" description="Helical" evidence="11">
    <location>
        <begin position="146"/>
        <end position="169"/>
    </location>
</feature>
<feature type="transmembrane region" description="Helical" evidence="11">
    <location>
        <begin position="111"/>
        <end position="134"/>
    </location>
</feature>
<feature type="domain" description="Cation/H+ exchanger transmembrane" evidence="12">
    <location>
        <begin position="34"/>
        <end position="432"/>
    </location>
</feature>
<dbReference type="GO" id="GO:0005770">
    <property type="term" value="C:late endosome"/>
    <property type="evidence" value="ECO:0007669"/>
    <property type="project" value="TreeGrafter"/>
</dbReference>
<feature type="transmembrane region" description="Helical" evidence="11">
    <location>
        <begin position="407"/>
        <end position="427"/>
    </location>
</feature>
<feature type="transmembrane region" description="Helical" evidence="11">
    <location>
        <begin position="217"/>
        <end position="240"/>
    </location>
</feature>
<name>A0A0D0TST5_CRYGA</name>
<evidence type="ECO:0000256" key="10">
    <source>
        <dbReference type="SAM" id="MobiDB-lite"/>
    </source>
</evidence>
<feature type="transmembrane region" description="Helical" evidence="11">
    <location>
        <begin position="272"/>
        <end position="293"/>
    </location>
</feature>